<evidence type="ECO:0000313" key="1">
    <source>
        <dbReference type="EnsemblPlants" id="AVESA.00010b.r2.4DG0738780.3.CDS"/>
    </source>
</evidence>
<reference evidence="1" key="2">
    <citation type="submission" date="2025-09" db="UniProtKB">
        <authorList>
            <consortium name="EnsemblPlants"/>
        </authorList>
    </citation>
    <scope>IDENTIFICATION</scope>
</reference>
<proteinExistence type="predicted"/>
<protein>
    <submittedName>
        <fullName evidence="1">Uncharacterized protein</fullName>
    </submittedName>
</protein>
<name>A0ACD5X4E3_AVESA</name>
<organism evidence="1 2">
    <name type="scientific">Avena sativa</name>
    <name type="common">Oat</name>
    <dbReference type="NCBI Taxonomy" id="4498"/>
    <lineage>
        <taxon>Eukaryota</taxon>
        <taxon>Viridiplantae</taxon>
        <taxon>Streptophyta</taxon>
        <taxon>Embryophyta</taxon>
        <taxon>Tracheophyta</taxon>
        <taxon>Spermatophyta</taxon>
        <taxon>Magnoliopsida</taxon>
        <taxon>Liliopsida</taxon>
        <taxon>Poales</taxon>
        <taxon>Poaceae</taxon>
        <taxon>BOP clade</taxon>
        <taxon>Pooideae</taxon>
        <taxon>Poodae</taxon>
        <taxon>Poeae</taxon>
        <taxon>Poeae Chloroplast Group 1 (Aveneae type)</taxon>
        <taxon>Aveninae</taxon>
        <taxon>Avena</taxon>
    </lineage>
</organism>
<keyword evidence="2" id="KW-1185">Reference proteome</keyword>
<accession>A0ACD5X4E3</accession>
<dbReference type="EnsemblPlants" id="AVESA.00010b.r2.4DG0738780.3">
    <property type="protein sequence ID" value="AVESA.00010b.r2.4DG0738780.3.CDS"/>
    <property type="gene ID" value="AVESA.00010b.r2.4DG0738780"/>
</dbReference>
<dbReference type="Proteomes" id="UP001732700">
    <property type="component" value="Chromosome 4D"/>
</dbReference>
<reference evidence="1" key="1">
    <citation type="submission" date="2021-05" db="EMBL/GenBank/DDBJ databases">
        <authorList>
            <person name="Scholz U."/>
            <person name="Mascher M."/>
            <person name="Fiebig A."/>
        </authorList>
    </citation>
    <scope>NUCLEOTIDE SEQUENCE [LARGE SCALE GENOMIC DNA]</scope>
</reference>
<evidence type="ECO:0000313" key="2">
    <source>
        <dbReference type="Proteomes" id="UP001732700"/>
    </source>
</evidence>
<sequence length="765" mass="88522">MELATGAMEPLLRKLGTLMEEEYSYLKTVRKKIGFLQAELGAIHAFLSKMSQVEEPDEQDKYWMKEVEKLSHVIHDSINVFMRLEDDKTKRKGLKGFIIRTMNLLKHMKARRRIAIQVNSLQTLVIEVGDRQARYKVHHYNISRATSSRPMDHNVLDTELPLRKPMEALQAVMGKLTTLLSTESKLLNTTRDKIVFIQSEIEAMHAFLLKMSLVEEPDEHDEYWMKEMQKLSQDIHDSISYFVHPVDDKPAKPKGFISKTATRLKGVRTRHRILTQVDHLHALVTEVGQRHARYKVDYNISKATNSRSIEYDVLEHILDGTMEPTNLPFELLKNITNNFSEEQKIGQGGFGSVYKGILKNGTVAVKRIFNSHTIDVKLFQREVNNLLDVNHENVVRFLGYCASTEEKAMRIEGVREYIYAEMRERILCFEYISNGSLSEHITDELRGLDWNRRYQIIKQICDGLLYLHQEKHILHMDLKPDNILLDDHMMAKITDFGLSRLDENSQTMDSTRYVTFGYCAPEYIHGGKRTFKLDMYSLGVIIIELVTGYKGTPDISNVLRRWRHRWRKSRKETPWAYQELQITKCIGIGLRCQEDDPFKRPFIWDIIRDIDEIESTIGQISNADEFDVDEIRPYWEDDMLTIEPLNLHFPFYLDKKMSCLVQLSNDTGANIAFSIQSMSPMPYCIHPKQEIVPLQSSCTIDIILQPQGKALKDMQHLGGFIVRSTKVADGVTTEEITSDMFNKVPGKVVDEVNLDVVFDVLPLLS</sequence>